<dbReference type="InterPro" id="IPR006016">
    <property type="entry name" value="UspA"/>
</dbReference>
<dbReference type="OrthoDB" id="843225at2759"/>
<comment type="caution">
    <text evidence="2">The sequence shown here is derived from an EMBL/GenBank/DDBJ whole genome shotgun (WGS) entry which is preliminary data.</text>
</comment>
<dbReference type="GeneID" id="42002536"/>
<proteinExistence type="predicted"/>
<dbReference type="AlphaFoldDB" id="A0A507CBQ1"/>
<gene>
    <name evidence="2" type="ORF">SmJEL517_g01311</name>
</gene>
<name>A0A507CBQ1_9FUNG</name>
<dbReference type="STRING" id="1806994.A0A507CBQ1"/>
<dbReference type="CDD" id="cd23659">
    <property type="entry name" value="USP_At3g01520-like"/>
    <property type="match status" value="1"/>
</dbReference>
<dbReference type="SUPFAM" id="SSF52402">
    <property type="entry name" value="Adenine nucleotide alpha hydrolases-like"/>
    <property type="match status" value="1"/>
</dbReference>
<dbReference type="Pfam" id="PF00582">
    <property type="entry name" value="Usp"/>
    <property type="match status" value="1"/>
</dbReference>
<dbReference type="InterPro" id="IPR006015">
    <property type="entry name" value="Universal_stress_UspA"/>
</dbReference>
<keyword evidence="3" id="KW-1185">Reference proteome</keyword>
<protein>
    <recommendedName>
        <fullName evidence="1">UspA domain-containing protein</fullName>
    </recommendedName>
</protein>
<dbReference type="PANTHER" id="PTHR46100">
    <property type="entry name" value="IMP2'P"/>
    <property type="match status" value="1"/>
</dbReference>
<dbReference type="RefSeq" id="XP_031026793.1">
    <property type="nucleotide sequence ID" value="XM_031167239.1"/>
</dbReference>
<dbReference type="PANTHER" id="PTHR46100:SF4">
    <property type="entry name" value="USPA DOMAIN-CONTAINING PROTEIN"/>
    <property type="match status" value="1"/>
</dbReference>
<reference evidence="2 3" key="1">
    <citation type="journal article" date="2019" name="Sci. Rep.">
        <title>Comparative genomics of chytrid fungi reveal insights into the obligate biotrophic and pathogenic lifestyle of Synchytrium endobioticum.</title>
        <authorList>
            <person name="van de Vossenberg B.T.L.H."/>
            <person name="Warris S."/>
            <person name="Nguyen H.D.T."/>
            <person name="van Gent-Pelzer M.P.E."/>
            <person name="Joly D.L."/>
            <person name="van de Geest H.C."/>
            <person name="Bonants P.J.M."/>
            <person name="Smith D.S."/>
            <person name="Levesque C.A."/>
            <person name="van der Lee T.A.J."/>
        </authorList>
    </citation>
    <scope>NUCLEOTIDE SEQUENCE [LARGE SCALE GENOMIC DNA]</scope>
    <source>
        <strain evidence="2 3">JEL517</strain>
    </source>
</reference>
<dbReference type="PRINTS" id="PR01438">
    <property type="entry name" value="UNVRSLSTRESS"/>
</dbReference>
<accession>A0A507CBQ1</accession>
<dbReference type="EMBL" id="QEAO01000004">
    <property type="protein sequence ID" value="TPX36579.1"/>
    <property type="molecule type" value="Genomic_DNA"/>
</dbReference>
<evidence type="ECO:0000259" key="1">
    <source>
        <dbReference type="Pfam" id="PF00582"/>
    </source>
</evidence>
<dbReference type="Gene3D" id="3.40.50.620">
    <property type="entry name" value="HUPs"/>
    <property type="match status" value="1"/>
</dbReference>
<evidence type="ECO:0000313" key="2">
    <source>
        <dbReference type="EMBL" id="TPX36579.1"/>
    </source>
</evidence>
<feature type="domain" description="UspA" evidence="1">
    <location>
        <begin position="17"/>
        <end position="161"/>
    </location>
</feature>
<organism evidence="2 3">
    <name type="scientific">Synchytrium microbalum</name>
    <dbReference type="NCBI Taxonomy" id="1806994"/>
    <lineage>
        <taxon>Eukaryota</taxon>
        <taxon>Fungi</taxon>
        <taxon>Fungi incertae sedis</taxon>
        <taxon>Chytridiomycota</taxon>
        <taxon>Chytridiomycota incertae sedis</taxon>
        <taxon>Chytridiomycetes</taxon>
        <taxon>Synchytriales</taxon>
        <taxon>Synchytriaceae</taxon>
        <taxon>Synchytrium</taxon>
    </lineage>
</organism>
<dbReference type="InterPro" id="IPR014729">
    <property type="entry name" value="Rossmann-like_a/b/a_fold"/>
</dbReference>
<sequence>MATTADVPAPVAAVKPRVIVLALDASPQSERALNWCLEHISKDSDHLVVVTALKPVIPQTAMDFYVGTDTAALEAEVEKRCITDVKKTVAEARAKYHRHVEVTIKVVWSDPRDALMDTINQTHADMIVLGSRGRSNISGMLLGSVSNYILHHSQAPVIVVRDPSEK</sequence>
<dbReference type="Proteomes" id="UP000319731">
    <property type="component" value="Unassembled WGS sequence"/>
</dbReference>
<evidence type="ECO:0000313" key="3">
    <source>
        <dbReference type="Proteomes" id="UP000319731"/>
    </source>
</evidence>